<gene>
    <name evidence="4" type="ORF">GDH07_13370</name>
</gene>
<dbReference type="SMART" id="SM00829">
    <property type="entry name" value="PKS_ER"/>
    <property type="match status" value="1"/>
</dbReference>
<proteinExistence type="predicted"/>
<dbReference type="InterPro" id="IPR011032">
    <property type="entry name" value="GroES-like_sf"/>
</dbReference>
<dbReference type="InterPro" id="IPR013149">
    <property type="entry name" value="ADH-like_C"/>
</dbReference>
<organism evidence="4 5">
    <name type="scientific">Pseudomonas piscis</name>
    <dbReference type="NCBI Taxonomy" id="2614538"/>
    <lineage>
        <taxon>Bacteria</taxon>
        <taxon>Pseudomonadati</taxon>
        <taxon>Pseudomonadota</taxon>
        <taxon>Gammaproteobacteria</taxon>
        <taxon>Pseudomonadales</taxon>
        <taxon>Pseudomonadaceae</taxon>
        <taxon>Pseudomonas</taxon>
    </lineage>
</organism>
<dbReference type="Pfam" id="PF08240">
    <property type="entry name" value="ADH_N"/>
    <property type="match status" value="1"/>
</dbReference>
<dbReference type="SUPFAM" id="SSF50129">
    <property type="entry name" value="GroES-like"/>
    <property type="match status" value="1"/>
</dbReference>
<sequence length="340" mass="36724">MRAIQLNEYGSVDNYQLVDAPAPQAGPGQVRIKVEYAGMRWGDVMHRTGTLKRDTPPPFIAGLEAAGRIDQVGAGVSGLKIGDKVAAAVLEGGFAEYVVAPAEGLKPLPPSIALDKALAYFLNMRVAYMIVYQWAKVREGETVLLHAAAGGIGLLVLQILKRKFSNVRVIGICSSQDKVQLLRANGCDHVVNRKTQNYVDEINRICGPKTSGFFVGGEQGGGVDVSINGVSGPTIATDAQVIRKRGRWVIFGRQAGDSMPPIDTQPICYDGITIMPYSIVAWFGQPEWEASEAFTLEWLESETLYEIEQWPLEQVAAAEHSLESGQSSGKLVIRVAPGDA</sequence>
<keyword evidence="2" id="KW-0560">Oxidoreductase</keyword>
<evidence type="ECO:0000313" key="4">
    <source>
        <dbReference type="EMBL" id="MQA54300.1"/>
    </source>
</evidence>
<dbReference type="SUPFAM" id="SSF51735">
    <property type="entry name" value="NAD(P)-binding Rossmann-fold domains"/>
    <property type="match status" value="1"/>
</dbReference>
<name>A0A7X1U4R8_9PSED</name>
<dbReference type="Pfam" id="PF00107">
    <property type="entry name" value="ADH_zinc_N"/>
    <property type="match status" value="1"/>
</dbReference>
<dbReference type="AlphaFoldDB" id="A0A7X1U4R8"/>
<dbReference type="GO" id="GO:0070402">
    <property type="term" value="F:NADPH binding"/>
    <property type="evidence" value="ECO:0007669"/>
    <property type="project" value="TreeGrafter"/>
</dbReference>
<dbReference type="Gene3D" id="3.40.50.720">
    <property type="entry name" value="NAD(P)-binding Rossmann-like Domain"/>
    <property type="match status" value="1"/>
</dbReference>
<dbReference type="InterPro" id="IPR013154">
    <property type="entry name" value="ADH-like_N"/>
</dbReference>
<dbReference type="EMBL" id="WHUV01000002">
    <property type="protein sequence ID" value="MQA54300.1"/>
    <property type="molecule type" value="Genomic_DNA"/>
</dbReference>
<evidence type="ECO:0000313" key="5">
    <source>
        <dbReference type="Proteomes" id="UP000486534"/>
    </source>
</evidence>
<evidence type="ECO:0000259" key="3">
    <source>
        <dbReference type="SMART" id="SM00829"/>
    </source>
</evidence>
<evidence type="ECO:0000256" key="1">
    <source>
        <dbReference type="ARBA" id="ARBA00022857"/>
    </source>
</evidence>
<accession>A0A7X1U4R8</accession>
<dbReference type="InterPro" id="IPR020843">
    <property type="entry name" value="ER"/>
</dbReference>
<comment type="caution">
    <text evidence="4">The sequence shown here is derived from an EMBL/GenBank/DDBJ whole genome shotgun (WGS) entry which is preliminary data.</text>
</comment>
<dbReference type="InterPro" id="IPR036291">
    <property type="entry name" value="NAD(P)-bd_dom_sf"/>
</dbReference>
<dbReference type="GO" id="GO:0016651">
    <property type="term" value="F:oxidoreductase activity, acting on NAD(P)H"/>
    <property type="evidence" value="ECO:0007669"/>
    <property type="project" value="TreeGrafter"/>
</dbReference>
<dbReference type="Gene3D" id="3.90.180.10">
    <property type="entry name" value="Medium-chain alcohol dehydrogenases, catalytic domain"/>
    <property type="match status" value="1"/>
</dbReference>
<reference evidence="4 5" key="1">
    <citation type="submission" date="2019-10" db="EMBL/GenBank/DDBJ databases">
        <title>Pseudomonas dajingensis sp. nov., isolated from the profound head ulcers of farmed Murray cod (Maccullochella peelii peelii).</title>
        <authorList>
            <person name="Liu Y."/>
        </authorList>
    </citation>
    <scope>NUCLEOTIDE SEQUENCE [LARGE SCALE GENOMIC DNA]</scope>
    <source>
        <strain evidence="4 5">MC042</strain>
    </source>
</reference>
<dbReference type="InterPro" id="IPR002364">
    <property type="entry name" value="Quin_OxRdtase/zeta-crystal_CS"/>
</dbReference>
<dbReference type="RefSeq" id="WP_053129903.1">
    <property type="nucleotide sequence ID" value="NZ_WHUV01000002.1"/>
</dbReference>
<dbReference type="PROSITE" id="PS01162">
    <property type="entry name" value="QOR_ZETA_CRYSTAL"/>
    <property type="match status" value="1"/>
</dbReference>
<protein>
    <submittedName>
        <fullName evidence="4">Zinc-binding dehydrogenase</fullName>
    </submittedName>
</protein>
<evidence type="ECO:0000256" key="2">
    <source>
        <dbReference type="ARBA" id="ARBA00023002"/>
    </source>
</evidence>
<dbReference type="PANTHER" id="PTHR48106">
    <property type="entry name" value="QUINONE OXIDOREDUCTASE PIG3-RELATED"/>
    <property type="match status" value="1"/>
</dbReference>
<dbReference type="GO" id="GO:0008270">
    <property type="term" value="F:zinc ion binding"/>
    <property type="evidence" value="ECO:0007669"/>
    <property type="project" value="InterPro"/>
</dbReference>
<feature type="domain" description="Enoyl reductase (ER)" evidence="3">
    <location>
        <begin position="10"/>
        <end position="333"/>
    </location>
</feature>
<keyword evidence="1" id="KW-0521">NADP</keyword>
<dbReference type="Proteomes" id="UP000486534">
    <property type="component" value="Unassembled WGS sequence"/>
</dbReference>